<evidence type="ECO:0000259" key="1">
    <source>
        <dbReference type="Pfam" id="PF12697"/>
    </source>
</evidence>
<dbReference type="InterPro" id="IPR052897">
    <property type="entry name" value="Sec-Metab_Biosynth_Hydrolase"/>
</dbReference>
<dbReference type="InterPro" id="IPR000073">
    <property type="entry name" value="AB_hydrolase_1"/>
</dbReference>
<keyword evidence="3" id="KW-1185">Reference proteome</keyword>
<dbReference type="RefSeq" id="XP_024751100.1">
    <property type="nucleotide sequence ID" value="XM_024895139.1"/>
</dbReference>
<sequence length="262" mass="28578">MLPTIVGVTGMWHPASCFEDLEAAFKEKGYPFISQDAPGILDEDPFNSTVDKDSESLRQNILLPLLAEGKDVVLLMHSYGGIYGSAAVAGLSARERKKAGLQGGVTGLVYITAVTPAVGKSLLDMMGLTPENLPPHVVMDEPRGQILLIEAEKHMYHNISKTEADKWIARIKPQAYCSINTPISYSPLEDENYKGLAGYILCGGDRVLPLEAQKYYADISGIKHTVLVEEASHAFYAGTCEQTTVIIIRKLESRTTSSISNF</sequence>
<proteinExistence type="predicted"/>
<dbReference type="AlphaFoldDB" id="A0A2T4BEL6"/>
<organism evidence="2 3">
    <name type="scientific">Trichoderma citrinoviride</name>
    <dbReference type="NCBI Taxonomy" id="58853"/>
    <lineage>
        <taxon>Eukaryota</taxon>
        <taxon>Fungi</taxon>
        <taxon>Dikarya</taxon>
        <taxon>Ascomycota</taxon>
        <taxon>Pezizomycotina</taxon>
        <taxon>Sordariomycetes</taxon>
        <taxon>Hypocreomycetidae</taxon>
        <taxon>Hypocreales</taxon>
        <taxon>Hypocreaceae</taxon>
        <taxon>Trichoderma</taxon>
    </lineage>
</organism>
<feature type="domain" description="AB hydrolase-1" evidence="1">
    <location>
        <begin position="8"/>
        <end position="236"/>
    </location>
</feature>
<dbReference type="EMBL" id="KZ680211">
    <property type="protein sequence ID" value="PTB67780.1"/>
    <property type="molecule type" value="Genomic_DNA"/>
</dbReference>
<name>A0A2T4BEL6_9HYPO</name>
<dbReference type="Proteomes" id="UP000241546">
    <property type="component" value="Unassembled WGS sequence"/>
</dbReference>
<dbReference type="PANTHER" id="PTHR37017">
    <property type="entry name" value="AB HYDROLASE-1 DOMAIN-CONTAINING PROTEIN-RELATED"/>
    <property type="match status" value="1"/>
</dbReference>
<reference evidence="3" key="1">
    <citation type="submission" date="2016-07" db="EMBL/GenBank/DDBJ databases">
        <title>Multiple horizontal gene transfer events from other fungi enriched the ability of initially mycotrophic Trichoderma (Ascomycota) to feed on dead plant biomass.</title>
        <authorList>
            <consortium name="DOE Joint Genome Institute"/>
            <person name="Atanasova L."/>
            <person name="Chenthamara K."/>
            <person name="Zhang J."/>
            <person name="Grujic M."/>
            <person name="Henrissat B."/>
            <person name="Kuo A."/>
            <person name="Aerts A."/>
            <person name="Salamov A."/>
            <person name="Lipzen A."/>
            <person name="Labutti K."/>
            <person name="Barry K."/>
            <person name="Miao Y."/>
            <person name="Rahimi M.J."/>
            <person name="Shen Q."/>
            <person name="Grigoriev I.V."/>
            <person name="Kubicek C.P."/>
            <person name="Druzhinina I.S."/>
        </authorList>
    </citation>
    <scope>NUCLEOTIDE SEQUENCE [LARGE SCALE GENOMIC DNA]</scope>
    <source>
        <strain evidence="3">TUCIM 6016</strain>
    </source>
</reference>
<dbReference type="GeneID" id="36603257"/>
<dbReference type="Pfam" id="PF12697">
    <property type="entry name" value="Abhydrolase_6"/>
    <property type="match status" value="1"/>
</dbReference>
<protein>
    <recommendedName>
        <fullName evidence="1">AB hydrolase-1 domain-containing protein</fullName>
    </recommendedName>
</protein>
<evidence type="ECO:0000313" key="2">
    <source>
        <dbReference type="EMBL" id="PTB67780.1"/>
    </source>
</evidence>
<dbReference type="PANTHER" id="PTHR37017:SF13">
    <property type="entry name" value="AB HYDROLASE-1 DOMAIN-CONTAINING PROTEIN"/>
    <property type="match status" value="1"/>
</dbReference>
<evidence type="ECO:0000313" key="3">
    <source>
        <dbReference type="Proteomes" id="UP000241546"/>
    </source>
</evidence>
<dbReference type="SUPFAM" id="SSF53474">
    <property type="entry name" value="alpha/beta-Hydrolases"/>
    <property type="match status" value="1"/>
</dbReference>
<accession>A0A2T4BEL6</accession>
<dbReference type="Gene3D" id="3.40.50.1820">
    <property type="entry name" value="alpha/beta hydrolase"/>
    <property type="match status" value="1"/>
</dbReference>
<dbReference type="OrthoDB" id="408373at2759"/>
<dbReference type="InterPro" id="IPR029058">
    <property type="entry name" value="AB_hydrolase_fold"/>
</dbReference>
<gene>
    <name evidence="2" type="ORF">BBK36DRAFT_1168156</name>
</gene>